<dbReference type="InterPro" id="IPR001991">
    <property type="entry name" value="Na-dicarboxylate_symporter"/>
</dbReference>
<dbReference type="Gene3D" id="1.10.3860.10">
    <property type="entry name" value="Sodium:dicarboxylate symporter"/>
    <property type="match status" value="1"/>
</dbReference>
<evidence type="ECO:0000313" key="8">
    <source>
        <dbReference type="Proteomes" id="UP000652847"/>
    </source>
</evidence>
<dbReference type="InterPro" id="IPR036458">
    <property type="entry name" value="Na:dicarbo_symporter_sf"/>
</dbReference>
<keyword evidence="8" id="KW-1185">Reference proteome</keyword>
<feature type="transmembrane region" description="Helical" evidence="6">
    <location>
        <begin position="85"/>
        <end position="108"/>
    </location>
</feature>
<feature type="transmembrane region" description="Helical" evidence="6">
    <location>
        <begin position="308"/>
        <end position="333"/>
    </location>
</feature>
<sequence>MKKKRIMTSFPVRILAVSILGLLAGLFFNATRTMGFTSSALNLVVTTRYVLSQLIAFLAPLIIIGLMASSIISVKKDPTPATKPVIRITYISMLGAAAFSAVLGYLIIPRLPVSTDSLSFRFLPDTLFELPIPAPVSALSALVLAILLGFGACWTNAVRTKELLNEFRGITLSLMSRVLLPILPAYIGLSLCTLAYQGYFIKYLPLLLLTLVIVIPVYGIWTLLLYYFAGSYSGEKPWKVLKEYLPVCKMALMTRSSAATGKYSLEAASKCECLEQDLTKDALPLFTQIHHCGSVLTEVFFAMMISRILYGSVPAPGTMVIFSVLLATCSIGTPGLPWGTVMVSLGTLTGILKFGDSGVALMFAVFAIHDGFAAACNMTCDGALALILTGYAKKREISKNTDI</sequence>
<organism evidence="7 8">
    <name type="scientific">Blautia segnis</name>
    <dbReference type="NCBI Taxonomy" id="2763030"/>
    <lineage>
        <taxon>Bacteria</taxon>
        <taxon>Bacillati</taxon>
        <taxon>Bacillota</taxon>
        <taxon>Clostridia</taxon>
        <taxon>Lachnospirales</taxon>
        <taxon>Lachnospiraceae</taxon>
        <taxon>Blautia</taxon>
    </lineage>
</organism>
<evidence type="ECO:0000256" key="5">
    <source>
        <dbReference type="ARBA" id="ARBA00023136"/>
    </source>
</evidence>
<evidence type="ECO:0000256" key="3">
    <source>
        <dbReference type="ARBA" id="ARBA00022692"/>
    </source>
</evidence>
<dbReference type="Pfam" id="PF00375">
    <property type="entry name" value="SDF"/>
    <property type="match status" value="1"/>
</dbReference>
<evidence type="ECO:0000256" key="6">
    <source>
        <dbReference type="SAM" id="Phobius"/>
    </source>
</evidence>
<feature type="transmembrane region" description="Helical" evidence="6">
    <location>
        <begin position="51"/>
        <end position="73"/>
    </location>
</feature>
<evidence type="ECO:0000256" key="1">
    <source>
        <dbReference type="ARBA" id="ARBA00004141"/>
    </source>
</evidence>
<comment type="caution">
    <text evidence="7">The sequence shown here is derived from an EMBL/GenBank/DDBJ whole genome shotgun (WGS) entry which is preliminary data.</text>
</comment>
<evidence type="ECO:0000256" key="2">
    <source>
        <dbReference type="ARBA" id="ARBA00022448"/>
    </source>
</evidence>
<dbReference type="GO" id="GO:0015293">
    <property type="term" value="F:symporter activity"/>
    <property type="evidence" value="ECO:0007669"/>
    <property type="project" value="InterPro"/>
</dbReference>
<keyword evidence="2" id="KW-0813">Transport</keyword>
<dbReference type="AlphaFoldDB" id="A0A8I0AGW6"/>
<dbReference type="SUPFAM" id="SSF118215">
    <property type="entry name" value="Proton glutamate symport protein"/>
    <property type="match status" value="1"/>
</dbReference>
<dbReference type="GO" id="GO:0005886">
    <property type="term" value="C:plasma membrane"/>
    <property type="evidence" value="ECO:0007669"/>
    <property type="project" value="TreeGrafter"/>
</dbReference>
<reference evidence="7 8" key="1">
    <citation type="submission" date="2020-08" db="EMBL/GenBank/DDBJ databases">
        <title>Genome public.</title>
        <authorList>
            <person name="Liu C."/>
            <person name="Sun Q."/>
        </authorList>
    </citation>
    <scope>NUCLEOTIDE SEQUENCE [LARGE SCALE GENOMIC DNA]</scope>
    <source>
        <strain evidence="7 8">BX17</strain>
    </source>
</reference>
<gene>
    <name evidence="7" type="ORF">H8S54_11430</name>
</gene>
<feature type="transmembrane region" description="Helical" evidence="6">
    <location>
        <begin position="178"/>
        <end position="200"/>
    </location>
</feature>
<evidence type="ECO:0000313" key="7">
    <source>
        <dbReference type="EMBL" id="MBC5651707.1"/>
    </source>
</evidence>
<dbReference type="PANTHER" id="PTHR42865">
    <property type="entry name" value="PROTON/GLUTAMATE-ASPARTATE SYMPORTER"/>
    <property type="match status" value="1"/>
</dbReference>
<dbReference type="Proteomes" id="UP000652847">
    <property type="component" value="Unassembled WGS sequence"/>
</dbReference>
<keyword evidence="4 6" id="KW-1133">Transmembrane helix</keyword>
<feature type="transmembrane region" description="Helical" evidence="6">
    <location>
        <begin position="206"/>
        <end position="229"/>
    </location>
</feature>
<protein>
    <submittedName>
        <fullName evidence="7">Cation:dicarboxylase symporter family transporter</fullName>
    </submittedName>
</protein>
<dbReference type="PANTHER" id="PTHR42865:SF10">
    <property type="entry name" value="SODIUM:DICARBOXYLATE SYMPORTER FAMILY PROTEIN"/>
    <property type="match status" value="1"/>
</dbReference>
<keyword evidence="5 6" id="KW-0472">Membrane</keyword>
<feature type="transmembrane region" description="Helical" evidence="6">
    <location>
        <begin position="345"/>
        <end position="368"/>
    </location>
</feature>
<accession>A0A8I0AGW6</accession>
<evidence type="ECO:0000256" key="4">
    <source>
        <dbReference type="ARBA" id="ARBA00022989"/>
    </source>
</evidence>
<proteinExistence type="predicted"/>
<name>A0A8I0AGW6_9FIRM</name>
<dbReference type="EMBL" id="JACOOT010000025">
    <property type="protein sequence ID" value="MBC5651707.1"/>
    <property type="molecule type" value="Genomic_DNA"/>
</dbReference>
<keyword evidence="3 6" id="KW-0812">Transmembrane</keyword>
<comment type="subcellular location">
    <subcellularLocation>
        <location evidence="1">Membrane</location>
        <topology evidence="1">Multi-pass membrane protein</topology>
    </subcellularLocation>
</comment>
<feature type="transmembrane region" description="Helical" evidence="6">
    <location>
        <begin position="132"/>
        <end position="157"/>
    </location>
</feature>
<dbReference type="RefSeq" id="WP_186901517.1">
    <property type="nucleotide sequence ID" value="NZ_JACOOT010000025.1"/>
</dbReference>